<reference evidence="2 4" key="1">
    <citation type="journal article" date="2019" name="Sci. Rep.">
        <title>Orb-weaving spider Araneus ventricosus genome elucidates the spidroin gene catalogue.</title>
        <authorList>
            <person name="Kono N."/>
            <person name="Nakamura H."/>
            <person name="Ohtoshi R."/>
            <person name="Moran D.A.P."/>
            <person name="Shinohara A."/>
            <person name="Yoshida Y."/>
            <person name="Fujiwara M."/>
            <person name="Mori M."/>
            <person name="Tomita M."/>
            <person name="Arakawa K."/>
        </authorList>
    </citation>
    <scope>NUCLEOTIDE SEQUENCE [LARGE SCALE GENOMIC DNA]</scope>
</reference>
<dbReference type="EMBL" id="BGPR01173867">
    <property type="protein sequence ID" value="GBM40264.1"/>
    <property type="molecule type" value="Genomic_DNA"/>
</dbReference>
<evidence type="ECO:0000313" key="3">
    <source>
        <dbReference type="EMBL" id="GBM40314.1"/>
    </source>
</evidence>
<gene>
    <name evidence="3" type="ORF">AVEN_152468_1</name>
    <name evidence="2" type="ORF">AVEN_27767_1</name>
</gene>
<dbReference type="Proteomes" id="UP000499080">
    <property type="component" value="Unassembled WGS sequence"/>
</dbReference>
<organism evidence="2 4">
    <name type="scientific">Araneus ventricosus</name>
    <name type="common">Orbweaver spider</name>
    <name type="synonym">Epeira ventricosa</name>
    <dbReference type="NCBI Taxonomy" id="182803"/>
    <lineage>
        <taxon>Eukaryota</taxon>
        <taxon>Metazoa</taxon>
        <taxon>Ecdysozoa</taxon>
        <taxon>Arthropoda</taxon>
        <taxon>Chelicerata</taxon>
        <taxon>Arachnida</taxon>
        <taxon>Araneae</taxon>
        <taxon>Araneomorphae</taxon>
        <taxon>Entelegynae</taxon>
        <taxon>Araneoidea</taxon>
        <taxon>Araneidae</taxon>
        <taxon>Araneus</taxon>
    </lineage>
</organism>
<protein>
    <submittedName>
        <fullName evidence="2">Uncharacterized protein</fullName>
    </submittedName>
</protein>
<evidence type="ECO:0000313" key="4">
    <source>
        <dbReference type="Proteomes" id="UP000499080"/>
    </source>
</evidence>
<dbReference type="AlphaFoldDB" id="A0A4Y2FKX1"/>
<feature type="region of interest" description="Disordered" evidence="1">
    <location>
        <begin position="79"/>
        <end position="100"/>
    </location>
</feature>
<comment type="caution">
    <text evidence="2">The sequence shown here is derived from an EMBL/GenBank/DDBJ whole genome shotgun (WGS) entry which is preliminary data.</text>
</comment>
<sequence>MKIGVYRQRCWNPNEVGYPLEWMAIKMKYDPLRRAINHRCVESVGEGESAWELRLDWRNEGVEGAFSKTLKSLVCGRGKMGGRSCREDQSGGSALWSLRE</sequence>
<proteinExistence type="predicted"/>
<name>A0A4Y2FKX1_ARAVE</name>
<keyword evidence="4" id="KW-1185">Reference proteome</keyword>
<accession>A0A4Y2FKX1</accession>
<evidence type="ECO:0000256" key="1">
    <source>
        <dbReference type="SAM" id="MobiDB-lite"/>
    </source>
</evidence>
<dbReference type="EMBL" id="BGPR01173886">
    <property type="protein sequence ID" value="GBM40314.1"/>
    <property type="molecule type" value="Genomic_DNA"/>
</dbReference>
<evidence type="ECO:0000313" key="2">
    <source>
        <dbReference type="EMBL" id="GBM40264.1"/>
    </source>
</evidence>